<dbReference type="Pfam" id="PF10099">
    <property type="entry name" value="RskA_C"/>
    <property type="match status" value="1"/>
</dbReference>
<dbReference type="GO" id="GO:0005886">
    <property type="term" value="C:plasma membrane"/>
    <property type="evidence" value="ECO:0007669"/>
    <property type="project" value="InterPro"/>
</dbReference>
<dbReference type="InterPro" id="IPR018764">
    <property type="entry name" value="RskA_C"/>
</dbReference>
<accession>A0A918N1F8</accession>
<dbReference type="AlphaFoldDB" id="A0A918N1F8"/>
<organism evidence="2 3">
    <name type="scientific">Aquimarina muelleri</name>
    <dbReference type="NCBI Taxonomy" id="279356"/>
    <lineage>
        <taxon>Bacteria</taxon>
        <taxon>Pseudomonadati</taxon>
        <taxon>Bacteroidota</taxon>
        <taxon>Flavobacteriia</taxon>
        <taxon>Flavobacteriales</taxon>
        <taxon>Flavobacteriaceae</taxon>
        <taxon>Aquimarina</taxon>
    </lineage>
</organism>
<keyword evidence="3" id="KW-1185">Reference proteome</keyword>
<dbReference type="EMBL" id="BMWS01000001">
    <property type="protein sequence ID" value="GGX03320.1"/>
    <property type="molecule type" value="Genomic_DNA"/>
</dbReference>
<evidence type="ECO:0000313" key="2">
    <source>
        <dbReference type="EMBL" id="GGX03320.1"/>
    </source>
</evidence>
<gene>
    <name evidence="2" type="ORF">GCM10007384_01330</name>
</gene>
<dbReference type="RefSeq" id="WP_051316584.1">
    <property type="nucleotide sequence ID" value="NZ_BMWS01000001.1"/>
</dbReference>
<evidence type="ECO:0000259" key="1">
    <source>
        <dbReference type="Pfam" id="PF10099"/>
    </source>
</evidence>
<comment type="caution">
    <text evidence="2">The sequence shown here is derived from an EMBL/GenBank/DDBJ whole genome shotgun (WGS) entry which is preliminary data.</text>
</comment>
<dbReference type="Proteomes" id="UP000601108">
    <property type="component" value="Unassembled WGS sequence"/>
</dbReference>
<proteinExistence type="predicted"/>
<reference evidence="2 3" key="1">
    <citation type="journal article" date="2014" name="Int. J. Syst. Evol. Microbiol.">
        <title>Complete genome sequence of Corynebacterium casei LMG S-19264T (=DSM 44701T), isolated from a smear-ripened cheese.</title>
        <authorList>
            <consortium name="US DOE Joint Genome Institute (JGI-PGF)"/>
            <person name="Walter F."/>
            <person name="Albersmeier A."/>
            <person name="Kalinowski J."/>
            <person name="Ruckert C."/>
        </authorList>
    </citation>
    <scope>NUCLEOTIDE SEQUENCE [LARGE SCALE GENOMIC DNA]</scope>
    <source>
        <strain evidence="2 3">KCTC 12285</strain>
    </source>
</reference>
<sequence>MTITIDIIGLETLNGGTSYQGWLIVDGVAKPISKFTNPSGLVKLEVLVSDIEKATQFVVTIEPKGDNDNIPSDAKILVGILKVLLHSLVFRLLLQILPMFQVSFS</sequence>
<evidence type="ECO:0000313" key="3">
    <source>
        <dbReference type="Proteomes" id="UP000601108"/>
    </source>
</evidence>
<name>A0A918N1F8_9FLAO</name>
<feature type="domain" description="Anti-sigma K factor RskA C-terminal" evidence="1">
    <location>
        <begin position="6"/>
        <end position="68"/>
    </location>
</feature>
<protein>
    <recommendedName>
        <fullName evidence="1">Anti-sigma K factor RskA C-terminal domain-containing protein</fullName>
    </recommendedName>
</protein>